<keyword evidence="2" id="KW-0812">Transmembrane</keyword>
<dbReference type="AlphaFoldDB" id="A0A8J3JLM9"/>
<gene>
    <name evidence="3" type="ORF">Cba03nite_25290</name>
</gene>
<name>A0A8J3JLM9_9ACTN</name>
<keyword evidence="2" id="KW-1133">Transmembrane helix</keyword>
<feature type="compositionally biased region" description="Low complexity" evidence="1">
    <location>
        <begin position="74"/>
        <end position="92"/>
    </location>
</feature>
<dbReference type="RefSeq" id="WP_203745450.1">
    <property type="nucleotide sequence ID" value="NZ_BONF01000012.1"/>
</dbReference>
<accession>A0A8J3JLM9</accession>
<evidence type="ECO:0008006" key="5">
    <source>
        <dbReference type="Google" id="ProtNLM"/>
    </source>
</evidence>
<evidence type="ECO:0000256" key="2">
    <source>
        <dbReference type="SAM" id="Phobius"/>
    </source>
</evidence>
<evidence type="ECO:0000256" key="1">
    <source>
        <dbReference type="SAM" id="MobiDB-lite"/>
    </source>
</evidence>
<dbReference type="InterPro" id="IPR011042">
    <property type="entry name" value="6-blade_b-propeller_TolB-like"/>
</dbReference>
<protein>
    <recommendedName>
        <fullName evidence="5">WD40 repeat domain-containing protein</fullName>
    </recommendedName>
</protein>
<evidence type="ECO:0000313" key="3">
    <source>
        <dbReference type="EMBL" id="GIF81180.1"/>
    </source>
</evidence>
<dbReference type="Gene3D" id="2.120.10.30">
    <property type="entry name" value="TolB, C-terminal domain"/>
    <property type="match status" value="1"/>
</dbReference>
<organism evidence="3 4">
    <name type="scientific">Catellatospora bangladeshensis</name>
    <dbReference type="NCBI Taxonomy" id="310355"/>
    <lineage>
        <taxon>Bacteria</taxon>
        <taxon>Bacillati</taxon>
        <taxon>Actinomycetota</taxon>
        <taxon>Actinomycetes</taxon>
        <taxon>Micromonosporales</taxon>
        <taxon>Micromonosporaceae</taxon>
        <taxon>Catellatospora</taxon>
    </lineage>
</organism>
<proteinExistence type="predicted"/>
<dbReference type="Proteomes" id="UP000601223">
    <property type="component" value="Unassembled WGS sequence"/>
</dbReference>
<dbReference type="EMBL" id="BONF01000012">
    <property type="protein sequence ID" value="GIF81180.1"/>
    <property type="molecule type" value="Genomic_DNA"/>
</dbReference>
<sequence length="378" mass="38569">MNAPMDNLRFGLAELAEDVKPVDLRDRTLKTSRRLGAQRAALTSALAVTLLAGGAGVALAVVDRGGSGPVVPGASASVTASPSHAPSPSAPPAAAFEPGTVYFVKGAQSPKVEVYRLDIGDCDLSLPLKCASTPTKLRTIGQMSDSCPGNSVVVSPDGRHVAWVNGDESGIAGDLIISDLAGGDPRQVEPNVICGGDHALVWSADSASIHIRKMDGTGSVGTVGAESGVYAVQQQKEWDKAVAAALGFRGTIGNGKLTVTEADGSDPRSISYTDPNGLDAVVVGVSADGRYAAAGRGSGDPSRQLGVAAVLDMTTGKKVRFAVGTVDWVAFQADGSMVVTVAGKPDRLYYLDAALKVTAEVTVPDTLGDAEPLRHVAG</sequence>
<feature type="transmembrane region" description="Helical" evidence="2">
    <location>
        <begin position="40"/>
        <end position="62"/>
    </location>
</feature>
<reference evidence="3 4" key="1">
    <citation type="submission" date="2021-01" db="EMBL/GenBank/DDBJ databases">
        <title>Whole genome shotgun sequence of Catellatospora bangladeshensis NBRC 107357.</title>
        <authorList>
            <person name="Komaki H."/>
            <person name="Tamura T."/>
        </authorList>
    </citation>
    <scope>NUCLEOTIDE SEQUENCE [LARGE SCALE GENOMIC DNA]</scope>
    <source>
        <strain evidence="3 4">NBRC 107357</strain>
    </source>
</reference>
<dbReference type="SUPFAM" id="SSF82171">
    <property type="entry name" value="DPP6 N-terminal domain-like"/>
    <property type="match status" value="1"/>
</dbReference>
<keyword evidence="4" id="KW-1185">Reference proteome</keyword>
<keyword evidence="2" id="KW-0472">Membrane</keyword>
<feature type="region of interest" description="Disordered" evidence="1">
    <location>
        <begin position="73"/>
        <end position="92"/>
    </location>
</feature>
<evidence type="ECO:0000313" key="4">
    <source>
        <dbReference type="Proteomes" id="UP000601223"/>
    </source>
</evidence>
<comment type="caution">
    <text evidence="3">The sequence shown here is derived from an EMBL/GenBank/DDBJ whole genome shotgun (WGS) entry which is preliminary data.</text>
</comment>